<evidence type="ECO:0000256" key="24">
    <source>
        <dbReference type="ARBA" id="ARBA00080969"/>
    </source>
</evidence>
<dbReference type="FunFam" id="3.30.200.20:FF:000017">
    <property type="entry name" value="Non-specific serine/threonine protein kinase"/>
    <property type="match status" value="1"/>
</dbReference>
<evidence type="ECO:0000259" key="34">
    <source>
        <dbReference type="PROSITE" id="PS51285"/>
    </source>
</evidence>
<evidence type="ECO:0000256" key="5">
    <source>
        <dbReference type="ARBA" id="ARBA00022490"/>
    </source>
</evidence>
<feature type="coiled-coil region" evidence="27">
    <location>
        <begin position="723"/>
        <end position="771"/>
    </location>
</feature>
<keyword evidence="11" id="KW-0863">Zinc-finger</keyword>
<evidence type="ECO:0000256" key="18">
    <source>
        <dbReference type="ARBA" id="ARBA00048679"/>
    </source>
</evidence>
<keyword evidence="5" id="KW-0963">Cytoplasm</keyword>
<keyword evidence="6" id="KW-0723">Serine/threonine-protein kinase</keyword>
<dbReference type="PROSITE" id="PS50081">
    <property type="entry name" value="ZF_DAG_PE_2"/>
    <property type="match status" value="1"/>
</dbReference>
<evidence type="ECO:0000256" key="21">
    <source>
        <dbReference type="ARBA" id="ARBA00074541"/>
    </source>
</evidence>
<dbReference type="Gene3D" id="1.10.510.10">
    <property type="entry name" value="Transferase(Phosphotransferase) domain 1"/>
    <property type="match status" value="1"/>
</dbReference>
<feature type="domain" description="AGC-kinase C-terminal" evidence="34">
    <location>
        <begin position="326"/>
        <end position="396"/>
    </location>
</feature>
<keyword evidence="9" id="KW-0479">Metal-binding</keyword>
<dbReference type="GO" id="GO:0008270">
    <property type="term" value="F:zinc ion binding"/>
    <property type="evidence" value="ECO:0007669"/>
    <property type="project" value="UniProtKB-KW"/>
</dbReference>
<feature type="coiled-coil region" evidence="27">
    <location>
        <begin position="579"/>
        <end position="650"/>
    </location>
</feature>
<keyword evidence="15" id="KW-0460">Magnesium</keyword>
<dbReference type="SUPFAM" id="SSF57889">
    <property type="entry name" value="Cysteine-rich domain"/>
    <property type="match status" value="1"/>
</dbReference>
<dbReference type="FunFam" id="3.30.60.20:FF:000049">
    <property type="entry name" value="serine/threonine-protein kinase MRCK gamma isoform X2"/>
    <property type="match status" value="1"/>
</dbReference>
<dbReference type="PaxDb" id="10029-XP_007608950.1"/>
<dbReference type="CDD" id="cd01243">
    <property type="entry name" value="PH_MRCK"/>
    <property type="match status" value="1"/>
</dbReference>
<evidence type="ECO:0000256" key="25">
    <source>
        <dbReference type="ARBA" id="ARBA00081868"/>
    </source>
</evidence>
<dbReference type="InterPro" id="IPR011993">
    <property type="entry name" value="PH-like_dom_sf"/>
</dbReference>
<dbReference type="PANTHER" id="PTHR22988">
    <property type="entry name" value="MYOTONIC DYSTROPHY S/T KINASE-RELATED"/>
    <property type="match status" value="1"/>
</dbReference>
<dbReference type="InterPro" id="IPR000961">
    <property type="entry name" value="AGC-kinase_C"/>
</dbReference>
<dbReference type="SMART" id="SM00133">
    <property type="entry name" value="S_TK_X"/>
    <property type="match status" value="1"/>
</dbReference>
<evidence type="ECO:0000256" key="27">
    <source>
        <dbReference type="SAM" id="Coils"/>
    </source>
</evidence>
<dbReference type="InterPro" id="IPR001180">
    <property type="entry name" value="CNH_dom"/>
</dbReference>
<evidence type="ECO:0000256" key="8">
    <source>
        <dbReference type="ARBA" id="ARBA00022679"/>
    </source>
</evidence>
<dbReference type="Pfam" id="PF08826">
    <property type="entry name" value="DMPK_coil"/>
    <property type="match status" value="1"/>
</dbReference>
<dbReference type="SMART" id="SM00036">
    <property type="entry name" value="CNH"/>
    <property type="match status" value="1"/>
</dbReference>
<accession>G3I6F8</accession>
<dbReference type="Pfam" id="PF00130">
    <property type="entry name" value="C1_1"/>
    <property type="match status" value="1"/>
</dbReference>
<dbReference type="InterPro" id="IPR002219">
    <property type="entry name" value="PKC_DAG/PE"/>
</dbReference>
<dbReference type="Gene3D" id="2.30.29.30">
    <property type="entry name" value="Pleckstrin-homology domain (PH domain)/Phosphotyrosine-binding domain (PTB)"/>
    <property type="match status" value="1"/>
</dbReference>
<evidence type="ECO:0000259" key="30">
    <source>
        <dbReference type="PROSITE" id="PS50011"/>
    </source>
</evidence>
<name>G3I6F8_CRIGR</name>
<evidence type="ECO:0000256" key="1">
    <source>
        <dbReference type="ARBA" id="ARBA00001946"/>
    </source>
</evidence>
<feature type="region of interest" description="Disordered" evidence="28">
    <location>
        <begin position="1358"/>
        <end position="1383"/>
    </location>
</feature>
<dbReference type="Pfam" id="PF00780">
    <property type="entry name" value="CNH"/>
    <property type="match status" value="1"/>
</dbReference>
<comment type="catalytic activity">
    <reaction evidence="18">
        <text>L-seryl-[protein] + ATP = O-phospho-L-seryl-[protein] + ADP + H(+)</text>
        <dbReference type="Rhea" id="RHEA:17989"/>
        <dbReference type="Rhea" id="RHEA-COMP:9863"/>
        <dbReference type="Rhea" id="RHEA-COMP:11604"/>
        <dbReference type="ChEBI" id="CHEBI:15378"/>
        <dbReference type="ChEBI" id="CHEBI:29999"/>
        <dbReference type="ChEBI" id="CHEBI:30616"/>
        <dbReference type="ChEBI" id="CHEBI:83421"/>
        <dbReference type="ChEBI" id="CHEBI:456216"/>
        <dbReference type="EC" id="2.7.11.1"/>
    </reaction>
</comment>
<evidence type="ECO:0000256" key="28">
    <source>
        <dbReference type="SAM" id="MobiDB-lite"/>
    </source>
</evidence>
<dbReference type="Pfam" id="PF00069">
    <property type="entry name" value="Pkinase"/>
    <property type="match status" value="1"/>
</dbReference>
<feature type="region of interest" description="Disordered" evidence="28">
    <location>
        <begin position="454"/>
        <end position="473"/>
    </location>
</feature>
<dbReference type="SMART" id="SM00220">
    <property type="entry name" value="S_TKc"/>
    <property type="match status" value="1"/>
</dbReference>
<evidence type="ECO:0000256" key="19">
    <source>
        <dbReference type="ARBA" id="ARBA00057982"/>
    </source>
</evidence>
<evidence type="ECO:0000256" key="9">
    <source>
        <dbReference type="ARBA" id="ARBA00022723"/>
    </source>
</evidence>
<dbReference type="InterPro" id="IPR008271">
    <property type="entry name" value="Ser/Thr_kinase_AS"/>
</dbReference>
<dbReference type="FunFam" id="2.30.29.30:FF:000242">
    <property type="entry name" value="serine/threonine-protein kinase MRCK gamma isoform X1"/>
    <property type="match status" value="1"/>
</dbReference>
<dbReference type="InterPro" id="IPR046349">
    <property type="entry name" value="C1-like_sf"/>
</dbReference>
<feature type="compositionally biased region" description="Basic and acidic residues" evidence="28">
    <location>
        <begin position="1367"/>
        <end position="1376"/>
    </location>
</feature>
<dbReference type="Gene3D" id="3.30.200.20">
    <property type="entry name" value="Phosphorylase Kinase, domain 1"/>
    <property type="match status" value="1"/>
</dbReference>
<keyword evidence="16 27" id="KW-0175">Coiled coil</keyword>
<sequence length="1397" mass="156130">MSYRGASPGLDGLLDLLLGLHHELSSASLRRERNVAQFLSWASPFVTKVKELRLQRDDFEILKVIGRGAFGEVAVVRQRDSGQVFAMKMLHKWEMLKRAETACFREERDVLVKGDSRWVTALHYAFQDEEYLYLVMDYYAGGDLLTLLSRFEDRLPPELAQFYLAEMVLAIHSLHQLGYVHRDVKPDNILLDMNGHIRLADFGSCLRLNNIGLVDSSVAVGTPDYISPEILQAMEEGKGHYGPQCDWWSLGVCAYELLFGETPFYAESLVETYGKIMNHEDHLQFPSDVPDVPASAQDLIRQLLCRQEERLGRGGLDDFRNHPFFEGVDWERLATSTAPYIPELRGPVDTSNFDVDDDTLNHPETLPPPSHGGFSGHHLPFVGFTYTSGSPRGEKNTELLATPEQKLHSVEQEKVELSRKCQEALHGALQPQELVRLQKEVQILQERLAETLRDSKASFSQTDGLPAESPGPDIQLQQEKDRLQQELTEAQAALRVQAAELCQAQDRQEEFLQRLWEAQEREAATTSQIQALSSQLESPRVRWAMAPQTPALLLLYIVKTIHAAPETNGMGSPEGQSQEAQLRKEVAALREQLEHACNQGISVGKEEALCQLQEENQRLSREQERLAEELELELQSKQRLEGERRETESNWEAQIADILSWVNDEKVSRGYLQALATKMAEELESLRNVGTQTLPTRPLDHQWKARRLQKMEASARLELQSALEAEIRAKQGLQERLTQVQEAQLHAERRLQEAEKQSQALQQEVAELREELRARGSGEMVTVCTPSQPGSHTLRPRSFPSPTKCLRCTSLMLGLGRQGLGCDTCSYFCHSACAPQAPPCPVPPELLRTALGVHPETGTGTAYEGFLSVPRPSGVRRGWQRVYAALSDSRLLLFDVPDPRGNLASAVLLQALDLRDPQFSATPVLASDVIHAQSKDLPRIFRVTASQLTVPPTTCTVLLLAENEGERERWLQVLGELQRLLLDARPRPRPVYTLKEAYDNGLPLLPHTLCAAIIDQKRLALGTEEGLFVIRLHNNDIFQVGDCRRVQRLTVSSAAGLLVVLCGRGPSVRLFALAELENAEVAGAKIPESRGCQALAAGRILQARTPVLCVAVKRQVLCYQLGPGPGPWQRRIRELQVPAPVQSLGLLGDRLCVGAAGTFALYPLLNEAAPLALGTGLVPEELPASRGGLGEALGAVELSLSELLLLFATAGVYVDGAGRKSRTHELLWPAAPTGWGYTAPYLTVFSENSIDVFDVRRAEWVQTVPLKKVRPLNPEGSLFLYGTEKVRLTYLRNPLAEKDEFDIPDLTDNSRRQLFRTKSKRRFFFRVSDEQRQQQRREMLKDPFVRSKFISPPTNFNHLVHVGPTDGRPRARDEARVSPPEPITNLPVVVDPIAGFC</sequence>
<feature type="region of interest" description="Disordered" evidence="28">
    <location>
        <begin position="778"/>
        <end position="799"/>
    </location>
</feature>
<evidence type="ECO:0000256" key="6">
    <source>
        <dbReference type="ARBA" id="ARBA00022527"/>
    </source>
</evidence>
<feature type="domain" description="PH" evidence="29">
    <location>
        <begin position="860"/>
        <end position="979"/>
    </location>
</feature>
<keyword evidence="7" id="KW-0597">Phosphoprotein</keyword>
<dbReference type="InterPro" id="IPR000095">
    <property type="entry name" value="CRIB_dom"/>
</dbReference>
<dbReference type="EC" id="2.7.11.1" evidence="4"/>
<dbReference type="InterPro" id="IPR014930">
    <property type="entry name" value="Myotonic_dystrophy_kinase_coil"/>
</dbReference>
<dbReference type="FunFam" id="1.20.5.340:FF:000031">
    <property type="entry name" value="CDC42 binding protein kinase gamma"/>
    <property type="match status" value="1"/>
</dbReference>
<dbReference type="InterPro" id="IPR000719">
    <property type="entry name" value="Prot_kinase_dom"/>
</dbReference>
<evidence type="ECO:0000313" key="36">
    <source>
        <dbReference type="Proteomes" id="UP000001075"/>
    </source>
</evidence>
<evidence type="ECO:0000256" key="3">
    <source>
        <dbReference type="ARBA" id="ARBA00005719"/>
    </source>
</evidence>
<dbReference type="PROSITE" id="PS50011">
    <property type="entry name" value="PROTEIN_KINASE_DOM"/>
    <property type="match status" value="1"/>
</dbReference>
<evidence type="ECO:0000313" key="35">
    <source>
        <dbReference type="EMBL" id="EGW10709.1"/>
    </source>
</evidence>
<evidence type="ECO:0000256" key="7">
    <source>
        <dbReference type="ARBA" id="ARBA00022553"/>
    </source>
</evidence>
<dbReference type="PROSITE" id="PS00108">
    <property type="entry name" value="PROTEIN_KINASE_ST"/>
    <property type="match status" value="1"/>
</dbReference>
<dbReference type="SMART" id="SM00109">
    <property type="entry name" value="C1"/>
    <property type="match status" value="1"/>
</dbReference>
<dbReference type="Pfam" id="PF00433">
    <property type="entry name" value="Pkinase_C"/>
    <property type="match status" value="1"/>
</dbReference>
<dbReference type="CDD" id="cd05597">
    <property type="entry name" value="STKc_DMPK_like"/>
    <property type="match status" value="1"/>
</dbReference>
<dbReference type="SUPFAM" id="SSF50729">
    <property type="entry name" value="PH domain-like"/>
    <property type="match status" value="1"/>
</dbReference>
<dbReference type="Gene3D" id="3.30.60.20">
    <property type="match status" value="1"/>
</dbReference>
<dbReference type="FunCoup" id="G3I6F8">
    <property type="interactions" value="40"/>
</dbReference>
<dbReference type="GO" id="GO:0005524">
    <property type="term" value="F:ATP binding"/>
    <property type="evidence" value="ECO:0007669"/>
    <property type="project" value="UniProtKB-UniRule"/>
</dbReference>
<dbReference type="Pfam" id="PF25346">
    <property type="entry name" value="PH_MRCK"/>
    <property type="match status" value="1"/>
</dbReference>
<comment type="function">
    <text evidence="19">May act as a downstream effector of CDC42 in cytoskeletal reorganization. Contributes to the actomyosin contractility required for cell invasion, through the regulation of MYPT1 and thus MLC2 phosphorylation.</text>
</comment>
<evidence type="ECO:0000256" key="13">
    <source>
        <dbReference type="ARBA" id="ARBA00022833"/>
    </source>
</evidence>
<dbReference type="eggNOG" id="KOG0612">
    <property type="taxonomic scope" value="Eukaryota"/>
</dbReference>
<dbReference type="PROSITE" id="PS50108">
    <property type="entry name" value="CRIB"/>
    <property type="match status" value="1"/>
</dbReference>
<dbReference type="GlyGen" id="G3I6F8">
    <property type="glycosylation" value="1 site"/>
</dbReference>
<feature type="domain" description="CRIB" evidence="32">
    <location>
        <begin position="1350"/>
        <end position="1363"/>
    </location>
</feature>
<feature type="domain" description="Protein kinase" evidence="30">
    <location>
        <begin position="59"/>
        <end position="325"/>
    </location>
</feature>
<feature type="domain" description="Phorbol-ester/DAG-type" evidence="31">
    <location>
        <begin position="791"/>
        <end position="840"/>
    </location>
</feature>
<evidence type="ECO:0000259" key="31">
    <source>
        <dbReference type="PROSITE" id="PS50081"/>
    </source>
</evidence>
<keyword evidence="14 26" id="KW-0067">ATP-binding</keyword>
<dbReference type="STRING" id="10029.G3I6F8"/>
<gene>
    <name evidence="35" type="ORF">I79_019086</name>
</gene>
<organism evidence="35 36">
    <name type="scientific">Cricetulus griseus</name>
    <name type="common">Chinese hamster</name>
    <name type="synonym">Cricetulus barabensis griseus</name>
    <dbReference type="NCBI Taxonomy" id="10029"/>
    <lineage>
        <taxon>Eukaryota</taxon>
        <taxon>Metazoa</taxon>
        <taxon>Chordata</taxon>
        <taxon>Craniata</taxon>
        <taxon>Vertebrata</taxon>
        <taxon>Euteleostomi</taxon>
        <taxon>Mammalia</taxon>
        <taxon>Eutheria</taxon>
        <taxon>Euarchontoglires</taxon>
        <taxon>Glires</taxon>
        <taxon>Rodentia</taxon>
        <taxon>Myomorpha</taxon>
        <taxon>Muroidea</taxon>
        <taxon>Cricetidae</taxon>
        <taxon>Cricetinae</taxon>
        <taxon>Cricetulus</taxon>
    </lineage>
</organism>
<evidence type="ECO:0000256" key="16">
    <source>
        <dbReference type="ARBA" id="ARBA00023054"/>
    </source>
</evidence>
<evidence type="ECO:0000259" key="33">
    <source>
        <dbReference type="PROSITE" id="PS50219"/>
    </source>
</evidence>
<evidence type="ECO:0000256" key="12">
    <source>
        <dbReference type="ARBA" id="ARBA00022777"/>
    </source>
</evidence>
<keyword evidence="12 35" id="KW-0418">Kinase</keyword>
<dbReference type="PROSITE" id="PS50003">
    <property type="entry name" value="PH_DOMAIN"/>
    <property type="match status" value="1"/>
</dbReference>
<feature type="domain" description="CNH" evidence="33">
    <location>
        <begin position="1005"/>
        <end position="1279"/>
    </location>
</feature>
<dbReference type="InterPro" id="IPR057529">
    <property type="entry name" value="MRCK/ROCK_PH"/>
</dbReference>
<dbReference type="GO" id="GO:0005737">
    <property type="term" value="C:cytoplasm"/>
    <property type="evidence" value="ECO:0007669"/>
    <property type="project" value="UniProtKB-SubCell"/>
</dbReference>
<dbReference type="SUPFAM" id="SSF56112">
    <property type="entry name" value="Protein kinase-like (PK-like)"/>
    <property type="match status" value="1"/>
</dbReference>
<comment type="cofactor">
    <cofactor evidence="1">
        <name>Mg(2+)</name>
        <dbReference type="ChEBI" id="CHEBI:18420"/>
    </cofactor>
</comment>
<comment type="catalytic activity">
    <reaction evidence="17">
        <text>L-threonyl-[protein] + ATP = O-phospho-L-threonyl-[protein] + ADP + H(+)</text>
        <dbReference type="Rhea" id="RHEA:46608"/>
        <dbReference type="Rhea" id="RHEA-COMP:11060"/>
        <dbReference type="Rhea" id="RHEA-COMP:11605"/>
        <dbReference type="ChEBI" id="CHEBI:15378"/>
        <dbReference type="ChEBI" id="CHEBI:30013"/>
        <dbReference type="ChEBI" id="CHEBI:30616"/>
        <dbReference type="ChEBI" id="CHEBI:61977"/>
        <dbReference type="ChEBI" id="CHEBI:456216"/>
        <dbReference type="EC" id="2.7.11.1"/>
    </reaction>
</comment>
<dbReference type="Gene3D" id="1.20.5.340">
    <property type="match status" value="1"/>
</dbReference>
<dbReference type="FunFam" id="1.10.510.10:FF:000014">
    <property type="entry name" value="Non-specific serine/threonine protein kinase"/>
    <property type="match status" value="1"/>
</dbReference>
<dbReference type="GO" id="GO:0004674">
    <property type="term" value="F:protein serine/threonine kinase activity"/>
    <property type="evidence" value="ECO:0007669"/>
    <property type="project" value="UniProtKB-KW"/>
</dbReference>
<comment type="subunit">
    <text evidence="20">Homodimer and homotetramer via the coiled coil regions. Interacts tightly with GTP-bound but not GDP-bound CDC42.</text>
</comment>
<evidence type="ECO:0000256" key="26">
    <source>
        <dbReference type="PROSITE-ProRule" id="PRU10141"/>
    </source>
</evidence>
<evidence type="ECO:0000256" key="2">
    <source>
        <dbReference type="ARBA" id="ARBA00004496"/>
    </source>
</evidence>
<dbReference type="InterPro" id="IPR017892">
    <property type="entry name" value="Pkinase_C"/>
</dbReference>
<dbReference type="PROSITE" id="PS51285">
    <property type="entry name" value="AGC_KINASE_CTER"/>
    <property type="match status" value="1"/>
</dbReference>
<dbReference type="InterPro" id="IPR050839">
    <property type="entry name" value="Rho-assoc_Ser/Thr_Kinase"/>
</dbReference>
<dbReference type="SMART" id="SM00233">
    <property type="entry name" value="PH"/>
    <property type="match status" value="1"/>
</dbReference>
<keyword evidence="8" id="KW-0808">Transferase</keyword>
<dbReference type="InterPro" id="IPR017441">
    <property type="entry name" value="Protein_kinase_ATP_BS"/>
</dbReference>
<dbReference type="Proteomes" id="UP000001075">
    <property type="component" value="Unassembled WGS sequence"/>
</dbReference>
<evidence type="ECO:0000256" key="22">
    <source>
        <dbReference type="ARBA" id="ARBA00076604"/>
    </source>
</evidence>
<feature type="binding site" evidence="26">
    <location>
        <position position="88"/>
    </location>
    <ligand>
        <name>ATP</name>
        <dbReference type="ChEBI" id="CHEBI:30616"/>
    </ligand>
</feature>
<evidence type="ECO:0000256" key="4">
    <source>
        <dbReference type="ARBA" id="ARBA00012513"/>
    </source>
</evidence>
<keyword evidence="10 26" id="KW-0547">Nucleotide-binding</keyword>
<dbReference type="InterPro" id="IPR001849">
    <property type="entry name" value="PH_domain"/>
</dbReference>
<reference evidence="36" key="1">
    <citation type="journal article" date="2011" name="Nat. Biotechnol.">
        <title>The genomic sequence of the Chinese hamster ovary (CHO)-K1 cell line.</title>
        <authorList>
            <person name="Xu X."/>
            <person name="Nagarajan H."/>
            <person name="Lewis N.E."/>
            <person name="Pan S."/>
            <person name="Cai Z."/>
            <person name="Liu X."/>
            <person name="Chen W."/>
            <person name="Xie M."/>
            <person name="Wang W."/>
            <person name="Hammond S."/>
            <person name="Andersen M.R."/>
            <person name="Neff N."/>
            <person name="Passarelli B."/>
            <person name="Koh W."/>
            <person name="Fan H.C."/>
            <person name="Wang J."/>
            <person name="Gui Y."/>
            <person name="Lee K.H."/>
            <person name="Betenbaugh M.J."/>
            <person name="Quake S.R."/>
            <person name="Famili I."/>
            <person name="Palsson B.O."/>
            <person name="Wang J."/>
        </authorList>
    </citation>
    <scope>NUCLEOTIDE SEQUENCE [LARGE SCALE GENOMIC DNA]</scope>
    <source>
        <strain evidence="36">CHO K1 cell line</strain>
    </source>
</reference>
<dbReference type="PROSITE" id="PS00107">
    <property type="entry name" value="PROTEIN_KINASE_ATP"/>
    <property type="match status" value="1"/>
</dbReference>
<comment type="subcellular location">
    <subcellularLocation>
        <location evidence="2">Cytoplasm</location>
    </subcellularLocation>
</comment>
<dbReference type="InParanoid" id="G3I6F8"/>
<protein>
    <recommendedName>
        <fullName evidence="21">Serine/threonine-protein kinase MRCK gamma</fullName>
        <ecNumber evidence="4">2.7.11.1</ecNumber>
    </recommendedName>
    <alternativeName>
        <fullName evidence="23">CDC42-binding protein kinase gamma</fullName>
    </alternativeName>
    <alternativeName>
        <fullName evidence="25">DMPK-like gamma</fullName>
    </alternativeName>
    <alternativeName>
        <fullName evidence="22">Myotonic dystrophy kinase-related CDC42-binding kinase gamma</fullName>
    </alternativeName>
    <alternativeName>
        <fullName evidence="24">Myotonic dystrophy protein kinase-like alpha</fullName>
    </alternativeName>
</protein>
<evidence type="ECO:0000259" key="32">
    <source>
        <dbReference type="PROSITE" id="PS50108"/>
    </source>
</evidence>
<evidence type="ECO:0000256" key="20">
    <source>
        <dbReference type="ARBA" id="ARBA00062079"/>
    </source>
</evidence>
<keyword evidence="13" id="KW-0862">Zinc</keyword>
<dbReference type="PANTHER" id="PTHR22988:SF22">
    <property type="entry name" value="SERINE_THREONINE-PROTEIN KINASE MRCK GAMMA"/>
    <property type="match status" value="1"/>
</dbReference>
<evidence type="ECO:0000256" key="17">
    <source>
        <dbReference type="ARBA" id="ARBA00047899"/>
    </source>
</evidence>
<evidence type="ECO:0000256" key="11">
    <source>
        <dbReference type="ARBA" id="ARBA00022771"/>
    </source>
</evidence>
<evidence type="ECO:0000256" key="10">
    <source>
        <dbReference type="ARBA" id="ARBA00022741"/>
    </source>
</evidence>
<dbReference type="EMBL" id="JH001367">
    <property type="protein sequence ID" value="EGW10709.1"/>
    <property type="molecule type" value="Genomic_DNA"/>
</dbReference>
<dbReference type="GO" id="GO:0031032">
    <property type="term" value="P:actomyosin structure organization"/>
    <property type="evidence" value="ECO:0007669"/>
    <property type="project" value="TreeGrafter"/>
</dbReference>
<evidence type="ECO:0000256" key="15">
    <source>
        <dbReference type="ARBA" id="ARBA00022842"/>
    </source>
</evidence>
<dbReference type="GO" id="GO:0005856">
    <property type="term" value="C:cytoskeleton"/>
    <property type="evidence" value="ECO:0007669"/>
    <property type="project" value="TreeGrafter"/>
</dbReference>
<dbReference type="InterPro" id="IPR011009">
    <property type="entry name" value="Kinase-like_dom_sf"/>
</dbReference>
<evidence type="ECO:0000256" key="14">
    <source>
        <dbReference type="ARBA" id="ARBA00022840"/>
    </source>
</evidence>
<dbReference type="PROSITE" id="PS00479">
    <property type="entry name" value="ZF_DAG_PE_1"/>
    <property type="match status" value="1"/>
</dbReference>
<dbReference type="PROSITE" id="PS50219">
    <property type="entry name" value="CNH"/>
    <property type="match status" value="1"/>
</dbReference>
<proteinExistence type="inferred from homology"/>
<evidence type="ECO:0000256" key="23">
    <source>
        <dbReference type="ARBA" id="ARBA00076835"/>
    </source>
</evidence>
<comment type="similarity">
    <text evidence="3">Belongs to the protein kinase superfamily. AGC Ser/Thr protein kinase family. DMPK subfamily.</text>
</comment>
<evidence type="ECO:0000259" key="29">
    <source>
        <dbReference type="PROSITE" id="PS50003"/>
    </source>
</evidence>